<evidence type="ECO:0008006" key="6">
    <source>
        <dbReference type="Google" id="ProtNLM"/>
    </source>
</evidence>
<evidence type="ECO:0000256" key="3">
    <source>
        <dbReference type="ARBA" id="ARBA00022884"/>
    </source>
</evidence>
<keyword evidence="3" id="KW-0694">RNA-binding</keyword>
<dbReference type="Pfam" id="PF01195">
    <property type="entry name" value="Pept_tRNA_hydro"/>
    <property type="match status" value="1"/>
</dbReference>
<evidence type="ECO:0000313" key="4">
    <source>
        <dbReference type="EMBL" id="OGY56834.1"/>
    </source>
</evidence>
<keyword evidence="1" id="KW-0820">tRNA-binding</keyword>
<dbReference type="GO" id="GO:0000049">
    <property type="term" value="F:tRNA binding"/>
    <property type="evidence" value="ECO:0007669"/>
    <property type="project" value="UniProtKB-KW"/>
</dbReference>
<proteinExistence type="predicted"/>
<dbReference type="SUPFAM" id="SSF53178">
    <property type="entry name" value="Peptidyl-tRNA hydrolase-like"/>
    <property type="match status" value="1"/>
</dbReference>
<sequence>MFKRILGGLRERKKARHDAFSKSPIRLILGIGNPGEQHQNTYHNAGLLYLDYLSGGCKNEFKQYRSFAFCKKGGLALVKSRVPMNRSGEAVRQAMKYFNLKSGEVLVAHDDSDIQLGNYKIVFDRGSAGHKGIESIITHLGNRAFWRLRIGIRKTGGKANDFVLSKMSSGDLATLRGLFSKVEIPNP</sequence>
<gene>
    <name evidence="4" type="ORF">A2Y84_01690</name>
</gene>
<dbReference type="NCBIfam" id="TIGR00447">
    <property type="entry name" value="pth"/>
    <property type="match status" value="1"/>
</dbReference>
<evidence type="ECO:0000256" key="1">
    <source>
        <dbReference type="ARBA" id="ARBA00022555"/>
    </source>
</evidence>
<name>A0A1G1YX01_9BACT</name>
<keyword evidence="2" id="KW-0378">Hydrolase</keyword>
<evidence type="ECO:0000313" key="5">
    <source>
        <dbReference type="Proteomes" id="UP000177062"/>
    </source>
</evidence>
<dbReference type="InterPro" id="IPR001328">
    <property type="entry name" value="Pept_tRNA_hydro"/>
</dbReference>
<dbReference type="GO" id="GO:0004045">
    <property type="term" value="F:peptidyl-tRNA hydrolase activity"/>
    <property type="evidence" value="ECO:0007669"/>
    <property type="project" value="InterPro"/>
</dbReference>
<dbReference type="InterPro" id="IPR036416">
    <property type="entry name" value="Pept_tRNA_hydro_sf"/>
</dbReference>
<organism evidence="4 5">
    <name type="scientific">Candidatus Colwellbacteria bacterium RBG_13_48_8</name>
    <dbReference type="NCBI Taxonomy" id="1797685"/>
    <lineage>
        <taxon>Bacteria</taxon>
        <taxon>Candidatus Colwelliibacteriota</taxon>
    </lineage>
</organism>
<dbReference type="Gene3D" id="3.40.50.1470">
    <property type="entry name" value="Peptidyl-tRNA hydrolase"/>
    <property type="match status" value="1"/>
</dbReference>
<dbReference type="PANTHER" id="PTHR17224">
    <property type="entry name" value="PEPTIDYL-TRNA HYDROLASE"/>
    <property type="match status" value="1"/>
</dbReference>
<reference evidence="4 5" key="1">
    <citation type="journal article" date="2016" name="Nat. Commun.">
        <title>Thousands of microbial genomes shed light on interconnected biogeochemical processes in an aquifer system.</title>
        <authorList>
            <person name="Anantharaman K."/>
            <person name="Brown C.T."/>
            <person name="Hug L.A."/>
            <person name="Sharon I."/>
            <person name="Castelle C.J."/>
            <person name="Probst A.J."/>
            <person name="Thomas B.C."/>
            <person name="Singh A."/>
            <person name="Wilkins M.J."/>
            <person name="Karaoz U."/>
            <person name="Brodie E.L."/>
            <person name="Williams K.H."/>
            <person name="Hubbard S.S."/>
            <person name="Banfield J.F."/>
        </authorList>
    </citation>
    <scope>NUCLEOTIDE SEQUENCE [LARGE SCALE GENOMIC DNA]</scope>
</reference>
<comment type="caution">
    <text evidence="4">The sequence shown here is derived from an EMBL/GenBank/DDBJ whole genome shotgun (WGS) entry which is preliminary data.</text>
</comment>
<protein>
    <recommendedName>
        <fullName evidence="6">Aminoacyl-tRNA hydrolase</fullName>
    </recommendedName>
</protein>
<dbReference type="AlphaFoldDB" id="A0A1G1YX01"/>
<accession>A0A1G1YX01</accession>
<dbReference type="Proteomes" id="UP000177062">
    <property type="component" value="Unassembled WGS sequence"/>
</dbReference>
<dbReference type="EMBL" id="MHIT01000016">
    <property type="protein sequence ID" value="OGY56834.1"/>
    <property type="molecule type" value="Genomic_DNA"/>
</dbReference>
<dbReference type="PANTHER" id="PTHR17224:SF1">
    <property type="entry name" value="PEPTIDYL-TRNA HYDROLASE"/>
    <property type="match status" value="1"/>
</dbReference>
<evidence type="ECO:0000256" key="2">
    <source>
        <dbReference type="ARBA" id="ARBA00022801"/>
    </source>
</evidence>